<evidence type="ECO:0000256" key="2">
    <source>
        <dbReference type="ARBA" id="ARBA00004236"/>
    </source>
</evidence>
<keyword evidence="5" id="KW-1133">Transmembrane helix</keyword>
<sequence>MNVNREDLVSLALGLLSAEEEARLRAALDADPALRAAYREDLDTLHRLPDTLPPAEVPEGALDRLMARVRAEGEQGGPAPLPLQGEADPVPAQVPPTAPRRRPLGPVLGGLALAAALAAGVLLLRPAPPADLLSEFRAVPGAVVTTLAREGAPAGQLVRLPDGRAYARLNSAPPEGRVYQLWRLENGQPVSAGVFSGQDIQWQGAAAGQTVAISVEPPGGSPQPTTTPLLVQQL</sequence>
<evidence type="ECO:0000256" key="4">
    <source>
        <dbReference type="ARBA" id="ARBA00022692"/>
    </source>
</evidence>
<dbReference type="PANTHER" id="PTHR37461">
    <property type="entry name" value="ANTI-SIGMA-K FACTOR RSKA"/>
    <property type="match status" value="1"/>
</dbReference>
<dbReference type="Gene3D" id="1.10.10.1320">
    <property type="entry name" value="Anti-sigma factor, zinc-finger domain"/>
    <property type="match status" value="1"/>
</dbReference>
<protein>
    <recommendedName>
        <fullName evidence="8">Regulator of SigK</fullName>
    </recommendedName>
    <alternativeName>
        <fullName evidence="7">Sigma-K anti-sigma factor RskA</fullName>
    </alternativeName>
</protein>
<dbReference type="Proteomes" id="UP001596317">
    <property type="component" value="Unassembled WGS sequence"/>
</dbReference>
<keyword evidence="11" id="KW-1185">Reference proteome</keyword>
<proteinExistence type="predicted"/>
<keyword evidence="3" id="KW-1003">Cell membrane</keyword>
<dbReference type="InterPro" id="IPR018764">
    <property type="entry name" value="RskA_C"/>
</dbReference>
<dbReference type="EMBL" id="JBHSWB010000001">
    <property type="protein sequence ID" value="MFC6659890.1"/>
    <property type="molecule type" value="Genomic_DNA"/>
</dbReference>
<dbReference type="RefSeq" id="WP_224612835.1">
    <property type="nucleotide sequence ID" value="NZ_JAIQXV010000037.1"/>
</dbReference>
<comment type="caution">
    <text evidence="10">The sequence shown here is derived from an EMBL/GenBank/DDBJ whole genome shotgun (WGS) entry which is preliminary data.</text>
</comment>
<evidence type="ECO:0000256" key="3">
    <source>
        <dbReference type="ARBA" id="ARBA00022475"/>
    </source>
</evidence>
<keyword evidence="4" id="KW-0812">Transmembrane</keyword>
<dbReference type="Pfam" id="PF10099">
    <property type="entry name" value="RskA_C"/>
    <property type="match status" value="1"/>
</dbReference>
<evidence type="ECO:0000256" key="6">
    <source>
        <dbReference type="ARBA" id="ARBA00023136"/>
    </source>
</evidence>
<organism evidence="10 11">
    <name type="scientific">Deinococcus multiflagellatus</name>
    <dbReference type="NCBI Taxonomy" id="1656887"/>
    <lineage>
        <taxon>Bacteria</taxon>
        <taxon>Thermotogati</taxon>
        <taxon>Deinococcota</taxon>
        <taxon>Deinococci</taxon>
        <taxon>Deinococcales</taxon>
        <taxon>Deinococcaceae</taxon>
        <taxon>Deinococcus</taxon>
    </lineage>
</organism>
<evidence type="ECO:0000259" key="9">
    <source>
        <dbReference type="Pfam" id="PF10099"/>
    </source>
</evidence>
<evidence type="ECO:0000256" key="7">
    <source>
        <dbReference type="ARBA" id="ARBA00029829"/>
    </source>
</evidence>
<accession>A0ABW1ZIL0</accession>
<dbReference type="InterPro" id="IPR051474">
    <property type="entry name" value="Anti-sigma-K/W_factor"/>
</dbReference>
<evidence type="ECO:0000256" key="8">
    <source>
        <dbReference type="ARBA" id="ARBA00030803"/>
    </source>
</evidence>
<reference evidence="11" key="1">
    <citation type="journal article" date="2019" name="Int. J. Syst. Evol. Microbiol.">
        <title>The Global Catalogue of Microorganisms (GCM) 10K type strain sequencing project: providing services to taxonomists for standard genome sequencing and annotation.</title>
        <authorList>
            <consortium name="The Broad Institute Genomics Platform"/>
            <consortium name="The Broad Institute Genome Sequencing Center for Infectious Disease"/>
            <person name="Wu L."/>
            <person name="Ma J."/>
        </authorList>
    </citation>
    <scope>NUCLEOTIDE SEQUENCE [LARGE SCALE GENOMIC DNA]</scope>
    <source>
        <strain evidence="11">CCUG 63830</strain>
    </source>
</reference>
<name>A0ABW1ZIL0_9DEIO</name>
<keyword evidence="6" id="KW-0472">Membrane</keyword>
<evidence type="ECO:0000256" key="5">
    <source>
        <dbReference type="ARBA" id="ARBA00022989"/>
    </source>
</evidence>
<feature type="domain" description="Anti-sigma K factor RskA C-terminal" evidence="9">
    <location>
        <begin position="111"/>
        <end position="228"/>
    </location>
</feature>
<evidence type="ECO:0000313" key="10">
    <source>
        <dbReference type="EMBL" id="MFC6659890.1"/>
    </source>
</evidence>
<comment type="subcellular location">
    <subcellularLocation>
        <location evidence="2">Cell membrane</location>
    </subcellularLocation>
    <subcellularLocation>
        <location evidence="1">Membrane</location>
        <topology evidence="1">Single-pass membrane protein</topology>
    </subcellularLocation>
</comment>
<evidence type="ECO:0000313" key="11">
    <source>
        <dbReference type="Proteomes" id="UP001596317"/>
    </source>
</evidence>
<dbReference type="PANTHER" id="PTHR37461:SF1">
    <property type="entry name" value="ANTI-SIGMA-K FACTOR RSKA"/>
    <property type="match status" value="1"/>
</dbReference>
<dbReference type="InterPro" id="IPR041916">
    <property type="entry name" value="Anti_sigma_zinc_sf"/>
</dbReference>
<evidence type="ECO:0000256" key="1">
    <source>
        <dbReference type="ARBA" id="ARBA00004167"/>
    </source>
</evidence>
<gene>
    <name evidence="10" type="ORF">ACFP90_05630</name>
</gene>